<organism evidence="1 2">
    <name type="scientific">Phakopsora pachyrhizi</name>
    <name type="common">Asian soybean rust disease fungus</name>
    <dbReference type="NCBI Taxonomy" id="170000"/>
    <lineage>
        <taxon>Eukaryota</taxon>
        <taxon>Fungi</taxon>
        <taxon>Dikarya</taxon>
        <taxon>Basidiomycota</taxon>
        <taxon>Pucciniomycotina</taxon>
        <taxon>Pucciniomycetes</taxon>
        <taxon>Pucciniales</taxon>
        <taxon>Phakopsoraceae</taxon>
        <taxon>Phakopsora</taxon>
    </lineage>
</organism>
<gene>
    <name evidence="1" type="ORF">PPACK8108_LOCUS22524</name>
</gene>
<accession>A0AAV0BMU7</accession>
<dbReference type="EMBL" id="CALTRL010005902">
    <property type="protein sequence ID" value="CAH7687698.1"/>
    <property type="molecule type" value="Genomic_DNA"/>
</dbReference>
<evidence type="ECO:0000313" key="1">
    <source>
        <dbReference type="EMBL" id="CAH7687698.1"/>
    </source>
</evidence>
<comment type="caution">
    <text evidence="1">The sequence shown here is derived from an EMBL/GenBank/DDBJ whole genome shotgun (WGS) entry which is preliminary data.</text>
</comment>
<keyword evidence="2" id="KW-1185">Reference proteome</keyword>
<reference evidence="1" key="1">
    <citation type="submission" date="2022-06" db="EMBL/GenBank/DDBJ databases">
        <authorList>
            <consortium name="SYNGENTA / RWTH Aachen University"/>
        </authorList>
    </citation>
    <scope>NUCLEOTIDE SEQUENCE</scope>
</reference>
<dbReference type="AlphaFoldDB" id="A0AAV0BMU7"/>
<sequence length="67" mass="7131">MSSLKIGLVRPEPLAGSGVHCIFGPLFLLFCDQTGKGGAESAPGVFGGNGWRHWKEEQNKTTGVMDL</sequence>
<proteinExistence type="predicted"/>
<protein>
    <submittedName>
        <fullName evidence="1">Uncharacterized protein</fullName>
    </submittedName>
</protein>
<dbReference type="Proteomes" id="UP001153365">
    <property type="component" value="Unassembled WGS sequence"/>
</dbReference>
<name>A0AAV0BMU7_PHAPC</name>
<evidence type="ECO:0000313" key="2">
    <source>
        <dbReference type="Proteomes" id="UP001153365"/>
    </source>
</evidence>